<dbReference type="AlphaFoldDB" id="A0A090WW78"/>
<name>A0A090WW78_9FLAO</name>
<comment type="caution">
    <text evidence="1">The sequence shown here is derived from an EMBL/GenBank/DDBJ whole genome shotgun (WGS) entry which is preliminary data.</text>
</comment>
<sequence length="38" mass="4470">MTKPSCQRLLFFTIIKAKRDIIWKGKNKQSSIFNEGIE</sequence>
<dbReference type="EMBL" id="BBNU01000007">
    <property type="protein sequence ID" value="GAL79674.1"/>
    <property type="molecule type" value="Genomic_DNA"/>
</dbReference>
<evidence type="ECO:0000313" key="2">
    <source>
        <dbReference type="Proteomes" id="UP000029643"/>
    </source>
</evidence>
<organism evidence="1 2">
    <name type="scientific">Algibacter lectus</name>
    <dbReference type="NCBI Taxonomy" id="221126"/>
    <lineage>
        <taxon>Bacteria</taxon>
        <taxon>Pseudomonadati</taxon>
        <taxon>Bacteroidota</taxon>
        <taxon>Flavobacteriia</taxon>
        <taxon>Flavobacteriales</taxon>
        <taxon>Flavobacteriaceae</taxon>
        <taxon>Algibacter</taxon>
    </lineage>
</organism>
<protein>
    <submittedName>
        <fullName evidence="1">Uncharacterized protein</fullName>
    </submittedName>
</protein>
<evidence type="ECO:0000313" key="1">
    <source>
        <dbReference type="EMBL" id="GAL79674.1"/>
    </source>
</evidence>
<gene>
    <name evidence="1" type="ORF">JCM19274_3086</name>
</gene>
<reference evidence="1 2" key="1">
    <citation type="journal article" date="2014" name="Genome Announc.">
        <title>Draft Genome Sequences of Marine Flavobacterium Algibacter lectus Strains SS8 and NR4.</title>
        <authorList>
            <person name="Takatani N."/>
            <person name="Nakanishi M."/>
            <person name="Meirelles P."/>
            <person name="Mino S."/>
            <person name="Suda W."/>
            <person name="Oshima K."/>
            <person name="Hattori M."/>
            <person name="Ohkuma M."/>
            <person name="Hosokawa M."/>
            <person name="Miyashita K."/>
            <person name="Thompson F.L."/>
            <person name="Niwa A."/>
            <person name="Sawabe T."/>
            <person name="Sawabe T."/>
        </authorList>
    </citation>
    <scope>NUCLEOTIDE SEQUENCE [LARGE SCALE GENOMIC DNA]</scope>
    <source>
        <strain evidence="2">JCM19274</strain>
    </source>
</reference>
<proteinExistence type="predicted"/>
<dbReference type="Proteomes" id="UP000029643">
    <property type="component" value="Unassembled WGS sequence"/>
</dbReference>
<accession>A0A090WW78</accession>